<reference evidence="2 3" key="1">
    <citation type="submission" date="2019-09" db="EMBL/GenBank/DDBJ databases">
        <title>Actinomadura physcomitrii sp. nov., a novel actinomycete isolated from moss [Physcomitrium sphaericum (Ludw) Fuernr].</title>
        <authorList>
            <person name="Zhuang X."/>
            <person name="Liu C."/>
        </authorList>
    </citation>
    <scope>NUCLEOTIDE SEQUENCE [LARGE SCALE GENOMIC DNA]</scope>
    <source>
        <strain evidence="2 3">HMC1</strain>
    </source>
</reference>
<keyword evidence="1" id="KW-0472">Membrane</keyword>
<organism evidence="2 3">
    <name type="scientific">Actinomadura rudentiformis</name>
    <dbReference type="NCBI Taxonomy" id="359158"/>
    <lineage>
        <taxon>Bacteria</taxon>
        <taxon>Bacillati</taxon>
        <taxon>Actinomycetota</taxon>
        <taxon>Actinomycetes</taxon>
        <taxon>Streptosporangiales</taxon>
        <taxon>Thermomonosporaceae</taxon>
        <taxon>Actinomadura</taxon>
    </lineage>
</organism>
<accession>A0A6H9YNM2</accession>
<evidence type="ECO:0000313" key="2">
    <source>
        <dbReference type="EMBL" id="KAB2349071.1"/>
    </source>
</evidence>
<dbReference type="Proteomes" id="UP000468735">
    <property type="component" value="Unassembled WGS sequence"/>
</dbReference>
<dbReference type="EMBL" id="WBMT01000006">
    <property type="protein sequence ID" value="KAB2349071.1"/>
    <property type="molecule type" value="Genomic_DNA"/>
</dbReference>
<evidence type="ECO:0000256" key="1">
    <source>
        <dbReference type="SAM" id="Phobius"/>
    </source>
</evidence>
<dbReference type="RefSeq" id="WP_151560845.1">
    <property type="nucleotide sequence ID" value="NZ_WBMT01000006.1"/>
</dbReference>
<sequence length="60" mass="6497">MTVAQILAAHVSVADGVLAAHPLISAVPFFVPTFIVVAVIAVVVWRDRRRGDDEETRDPT</sequence>
<dbReference type="AlphaFoldDB" id="A0A6H9YNM2"/>
<keyword evidence="1" id="KW-0812">Transmembrane</keyword>
<name>A0A6H9YNM2_9ACTN</name>
<evidence type="ECO:0000313" key="3">
    <source>
        <dbReference type="Proteomes" id="UP000468735"/>
    </source>
</evidence>
<comment type="caution">
    <text evidence="2">The sequence shown here is derived from an EMBL/GenBank/DDBJ whole genome shotgun (WGS) entry which is preliminary data.</text>
</comment>
<keyword evidence="3" id="KW-1185">Reference proteome</keyword>
<keyword evidence="1" id="KW-1133">Transmembrane helix</keyword>
<proteinExistence type="predicted"/>
<gene>
    <name evidence="2" type="ORF">F8566_15200</name>
</gene>
<feature type="transmembrane region" description="Helical" evidence="1">
    <location>
        <begin position="29"/>
        <end position="45"/>
    </location>
</feature>
<protein>
    <submittedName>
        <fullName evidence="2">Uncharacterized protein</fullName>
    </submittedName>
</protein>